<keyword evidence="2" id="KW-1185">Reference proteome</keyword>
<dbReference type="Proteomes" id="UP000061489">
    <property type="component" value="Chromosome"/>
</dbReference>
<dbReference type="KEGG" id="msx:AU14_18875"/>
<name>W5YMQ3_9GAMM</name>
<dbReference type="AlphaFoldDB" id="W5YMQ3"/>
<gene>
    <name evidence="1" type="ORF">AU14_18875</name>
</gene>
<evidence type="ECO:0000313" key="1">
    <source>
        <dbReference type="EMBL" id="AHI30320.1"/>
    </source>
</evidence>
<dbReference type="EMBL" id="CP007151">
    <property type="protein sequence ID" value="AHI30320.1"/>
    <property type="molecule type" value="Genomic_DNA"/>
</dbReference>
<accession>W5YMQ3</accession>
<protein>
    <submittedName>
        <fullName evidence="1">Uncharacterized protein</fullName>
    </submittedName>
</protein>
<organism evidence="1 2">
    <name type="scientific">Marinobacter similis</name>
    <dbReference type="NCBI Taxonomy" id="1420916"/>
    <lineage>
        <taxon>Bacteria</taxon>
        <taxon>Pseudomonadati</taxon>
        <taxon>Pseudomonadota</taxon>
        <taxon>Gammaproteobacteria</taxon>
        <taxon>Pseudomonadales</taxon>
        <taxon>Marinobacteraceae</taxon>
        <taxon>Marinobacter</taxon>
    </lineage>
</organism>
<dbReference type="STRING" id="1420916.AU14_18875"/>
<sequence length="75" mass="8000">MLPAAQKLGADIPRVAMAVAWGDACPATESGELLNYPDLIAKTCSFFEQQAKLKKVSTHGTLSGISINVPERTIQ</sequence>
<proteinExistence type="predicted"/>
<dbReference type="HOGENOM" id="CLU_2666820_0_0_6"/>
<reference evidence="1 2" key="1">
    <citation type="journal article" date="2014" name="Genome Announc.">
        <title>Draft Genome Sequences of Marinobacter similis A3d10T and Marinobacter salarius R9SW1T.</title>
        <authorList>
            <person name="Ivanova E.P."/>
            <person name="Ng H.J."/>
            <person name="Webb H.K."/>
            <person name="Feng G."/>
            <person name="Oshima K."/>
            <person name="Hattori M."/>
            <person name="Ohkuma M."/>
            <person name="Sergeev A.F."/>
            <person name="Mikhailov V.V."/>
            <person name="Crawford R.J."/>
            <person name="Sawabe T."/>
        </authorList>
    </citation>
    <scope>NUCLEOTIDE SEQUENCE [LARGE SCALE GENOMIC DNA]</scope>
    <source>
        <strain evidence="1 2">A3d10</strain>
    </source>
</reference>
<evidence type="ECO:0000313" key="2">
    <source>
        <dbReference type="Proteomes" id="UP000061489"/>
    </source>
</evidence>